<reference evidence="4" key="1">
    <citation type="submission" date="2017-11" db="EMBL/GenBank/DDBJ databases">
        <title>Phenotypic and genomic properties of facultatively anaerobic sulfur-reducing natronoarchaea from hypersaline soda lakes.</title>
        <authorList>
            <person name="Sorokin D.Y."/>
            <person name="Kublanov I.V."/>
            <person name="Roman P."/>
            <person name="Sinninghe Damste J.S."/>
            <person name="Golyshin P.N."/>
            <person name="Rojo D."/>
            <person name="Ciordia S."/>
            <person name="Mena M.D.C."/>
            <person name="Ferrer M."/>
            <person name="Messina E."/>
            <person name="Smedile F."/>
            <person name="La Spada G."/>
            <person name="La Cono V."/>
            <person name="Yakimov M.M."/>
        </authorList>
    </citation>
    <scope>NUCLEOTIDE SEQUENCE [LARGE SCALE GENOMIC DNA]</scope>
    <source>
        <strain evidence="4">AArc-Sl</strain>
    </source>
</reference>
<dbReference type="InterPro" id="IPR043808">
    <property type="entry name" value="DUF5790"/>
</dbReference>
<gene>
    <name evidence="3" type="ORF">AArcSl_0565</name>
</gene>
<feature type="coiled-coil region" evidence="1">
    <location>
        <begin position="81"/>
        <end position="115"/>
    </location>
</feature>
<dbReference type="AlphaFoldDB" id="A0A343TGJ3"/>
<keyword evidence="1" id="KW-0175">Coiled coil</keyword>
<evidence type="ECO:0000256" key="2">
    <source>
        <dbReference type="SAM" id="MobiDB-lite"/>
    </source>
</evidence>
<protein>
    <submittedName>
        <fullName evidence="3">Uncharacterized protein</fullName>
    </submittedName>
</protein>
<keyword evidence="4" id="KW-1185">Reference proteome</keyword>
<dbReference type="OrthoDB" id="157372at2157"/>
<proteinExistence type="predicted"/>
<dbReference type="Proteomes" id="UP000263012">
    <property type="component" value="Chromosome"/>
</dbReference>
<sequence length="153" mass="16183">MSSQTTFGDDELFGEAADEMREDVESHLAAARAELPSAADVWETDADNVLGALNGLKSALDVGDAAEELRQAKKWYTMGERADAFEDADDLEADLEELSELLETIEAAREDVTLLTSTVPELRGALQEAAGGDAGDDADDAGDDADDATNDAD</sequence>
<evidence type="ECO:0000313" key="4">
    <source>
        <dbReference type="Proteomes" id="UP000263012"/>
    </source>
</evidence>
<dbReference type="EMBL" id="CP025066">
    <property type="protein sequence ID" value="AUX08215.1"/>
    <property type="molecule type" value="Genomic_DNA"/>
</dbReference>
<evidence type="ECO:0000313" key="3">
    <source>
        <dbReference type="EMBL" id="AUX08215.1"/>
    </source>
</evidence>
<organism evidence="3 4">
    <name type="scientific">Halalkaliarchaeum desulfuricum</name>
    <dbReference type="NCBI Taxonomy" id="2055893"/>
    <lineage>
        <taxon>Archaea</taxon>
        <taxon>Methanobacteriati</taxon>
        <taxon>Methanobacteriota</taxon>
        <taxon>Stenosarchaea group</taxon>
        <taxon>Halobacteria</taxon>
        <taxon>Halobacteriales</taxon>
        <taxon>Haloferacaceae</taxon>
        <taxon>Halalkaliarchaeum</taxon>
    </lineage>
</organism>
<feature type="compositionally biased region" description="Acidic residues" evidence="2">
    <location>
        <begin position="134"/>
        <end position="153"/>
    </location>
</feature>
<evidence type="ECO:0000256" key="1">
    <source>
        <dbReference type="SAM" id="Coils"/>
    </source>
</evidence>
<dbReference type="RefSeq" id="WP_119814739.1">
    <property type="nucleotide sequence ID" value="NZ_CP025066.1"/>
</dbReference>
<name>A0A343TGJ3_9EURY</name>
<dbReference type="Pfam" id="PF19103">
    <property type="entry name" value="DUF5790"/>
    <property type="match status" value="1"/>
</dbReference>
<dbReference type="GeneID" id="37876902"/>
<feature type="region of interest" description="Disordered" evidence="2">
    <location>
        <begin position="125"/>
        <end position="153"/>
    </location>
</feature>
<accession>A0A343TGJ3</accession>
<dbReference type="KEGG" id="hdf:AArcSl_0565"/>